<dbReference type="PROSITE" id="PS50928">
    <property type="entry name" value="ABC_TM1"/>
    <property type="match status" value="1"/>
</dbReference>
<feature type="transmembrane region" description="Helical" evidence="7">
    <location>
        <begin position="147"/>
        <end position="167"/>
    </location>
</feature>
<evidence type="ECO:0000256" key="3">
    <source>
        <dbReference type="ARBA" id="ARBA00022475"/>
    </source>
</evidence>
<feature type="transmembrane region" description="Helical" evidence="7">
    <location>
        <begin position="246"/>
        <end position="267"/>
    </location>
</feature>
<feature type="transmembrane region" description="Helical" evidence="7">
    <location>
        <begin position="114"/>
        <end position="135"/>
    </location>
</feature>
<dbReference type="PANTHER" id="PTHR30614">
    <property type="entry name" value="MEMBRANE COMPONENT OF AMINO ACID ABC TRANSPORTER"/>
    <property type="match status" value="1"/>
</dbReference>
<dbReference type="CDD" id="cd06261">
    <property type="entry name" value="TM_PBP2"/>
    <property type="match status" value="1"/>
</dbReference>
<evidence type="ECO:0000256" key="5">
    <source>
        <dbReference type="ARBA" id="ARBA00022989"/>
    </source>
</evidence>
<feature type="transmembrane region" description="Helical" evidence="7">
    <location>
        <begin position="23"/>
        <end position="44"/>
    </location>
</feature>
<evidence type="ECO:0000256" key="7">
    <source>
        <dbReference type="RuleBase" id="RU363032"/>
    </source>
</evidence>
<reference evidence="9 10" key="1">
    <citation type="submission" date="2016-06" db="EMBL/GenBank/DDBJ databases">
        <authorList>
            <person name="Olsen C.W."/>
            <person name="Carey S."/>
            <person name="Hinshaw L."/>
            <person name="Karasin A.I."/>
        </authorList>
    </citation>
    <scope>NUCLEOTIDE SEQUENCE [LARGE SCALE GENOMIC DNA]</scope>
    <source>
        <strain evidence="9 10">LZ-22</strain>
    </source>
</reference>
<dbReference type="InterPro" id="IPR035906">
    <property type="entry name" value="MetI-like_sf"/>
</dbReference>
<evidence type="ECO:0000259" key="8">
    <source>
        <dbReference type="PROSITE" id="PS50928"/>
    </source>
</evidence>
<dbReference type="GO" id="GO:0043190">
    <property type="term" value="C:ATP-binding cassette (ABC) transporter complex"/>
    <property type="evidence" value="ECO:0007669"/>
    <property type="project" value="InterPro"/>
</dbReference>
<dbReference type="InterPro" id="IPR000515">
    <property type="entry name" value="MetI-like"/>
</dbReference>
<dbReference type="OrthoDB" id="4543034at2"/>
<dbReference type="GO" id="GO:0022857">
    <property type="term" value="F:transmembrane transporter activity"/>
    <property type="evidence" value="ECO:0007669"/>
    <property type="project" value="InterPro"/>
</dbReference>
<dbReference type="RefSeq" id="WP_092609026.1">
    <property type="nucleotide sequence ID" value="NZ_FMYF01000004.1"/>
</dbReference>
<dbReference type="STRING" id="1577474.GA0111570_104285"/>
<evidence type="ECO:0000256" key="4">
    <source>
        <dbReference type="ARBA" id="ARBA00022692"/>
    </source>
</evidence>
<dbReference type="EMBL" id="FMYF01000004">
    <property type="protein sequence ID" value="SDB84342.1"/>
    <property type="molecule type" value="Genomic_DNA"/>
</dbReference>
<dbReference type="Gene3D" id="1.10.3720.10">
    <property type="entry name" value="MetI-like"/>
    <property type="match status" value="1"/>
</dbReference>
<feature type="domain" description="ABC transmembrane type-1" evidence="8">
    <location>
        <begin position="69"/>
        <end position="267"/>
    </location>
</feature>
<evidence type="ECO:0000256" key="6">
    <source>
        <dbReference type="ARBA" id="ARBA00023136"/>
    </source>
</evidence>
<dbReference type="AlphaFoldDB" id="A0A1G6GQM5"/>
<keyword evidence="6 7" id="KW-0472">Membrane</keyword>
<keyword evidence="2 7" id="KW-0813">Transport</keyword>
<keyword evidence="4 7" id="KW-0812">Transmembrane</keyword>
<dbReference type="NCBIfam" id="TIGR01726">
    <property type="entry name" value="HEQRo_perm_3TM"/>
    <property type="match status" value="1"/>
</dbReference>
<evidence type="ECO:0000313" key="10">
    <source>
        <dbReference type="Proteomes" id="UP000199086"/>
    </source>
</evidence>
<evidence type="ECO:0000313" key="9">
    <source>
        <dbReference type="EMBL" id="SDB84342.1"/>
    </source>
</evidence>
<keyword evidence="10" id="KW-1185">Reference proteome</keyword>
<dbReference type="GO" id="GO:0006865">
    <property type="term" value="P:amino acid transport"/>
    <property type="evidence" value="ECO:0007669"/>
    <property type="project" value="TreeGrafter"/>
</dbReference>
<feature type="transmembrane region" description="Helical" evidence="7">
    <location>
        <begin position="64"/>
        <end position="93"/>
    </location>
</feature>
<dbReference type="Pfam" id="PF00528">
    <property type="entry name" value="BPD_transp_1"/>
    <property type="match status" value="1"/>
</dbReference>
<keyword evidence="3" id="KW-1003">Cell membrane</keyword>
<protein>
    <submittedName>
        <fullName evidence="9">Amino acid ABC transporter membrane protein 2, PAAT family</fullName>
    </submittedName>
</protein>
<dbReference type="InterPro" id="IPR010065">
    <property type="entry name" value="AA_ABC_transptr_permease_3TM"/>
</dbReference>
<dbReference type="PANTHER" id="PTHR30614:SF21">
    <property type="entry name" value="AMINO ACID ABC TRANSPORTER PERMEASE"/>
    <property type="match status" value="1"/>
</dbReference>
<evidence type="ECO:0000256" key="1">
    <source>
        <dbReference type="ARBA" id="ARBA00004651"/>
    </source>
</evidence>
<comment type="subcellular location">
    <subcellularLocation>
        <location evidence="1 7">Cell membrane</location>
        <topology evidence="1 7">Multi-pass membrane protein</topology>
    </subcellularLocation>
</comment>
<sequence length="301" mass="32191">MSAAQATVLFDAPGPRAKARNRLLSILGTVLILALVGGLVYGLRGQLTGAKWVPFLRPDTWVSYLLPGVLNTLQAAVLSVVTASVLGLGLALGRMSFNRPLSVLCTVLIEFFRAVPVLMMMLFVYFLTIFVPVIANLFPGPLVQLKPLVAVVAGLTFYNSAVIAELLRSGVGSLPRGQTEAGLGIGMSIGQTRRLILLPQAITAMLPALVSQLVVIVKDSALGYIISYPELLRSSQTLASRWSNSIAAFLVAAALFILLNWSLTRLAGFLEGRGRARQAGRMVQLEEIDVNAVDRGVPRGL</sequence>
<dbReference type="Proteomes" id="UP000199086">
    <property type="component" value="Unassembled WGS sequence"/>
</dbReference>
<dbReference type="InterPro" id="IPR043429">
    <property type="entry name" value="ArtM/GltK/GlnP/TcyL/YhdX-like"/>
</dbReference>
<gene>
    <name evidence="9" type="ORF">GA0111570_104285</name>
</gene>
<comment type="similarity">
    <text evidence="7">Belongs to the binding-protein-dependent transport system permease family.</text>
</comment>
<name>A0A1G6GQM5_9ACTN</name>
<organism evidence="9 10">
    <name type="scientific">Raineyella antarctica</name>
    <dbReference type="NCBI Taxonomy" id="1577474"/>
    <lineage>
        <taxon>Bacteria</taxon>
        <taxon>Bacillati</taxon>
        <taxon>Actinomycetota</taxon>
        <taxon>Actinomycetes</taxon>
        <taxon>Propionibacteriales</taxon>
        <taxon>Propionibacteriaceae</taxon>
        <taxon>Raineyella</taxon>
    </lineage>
</organism>
<accession>A0A1G6GQM5</accession>
<evidence type="ECO:0000256" key="2">
    <source>
        <dbReference type="ARBA" id="ARBA00022448"/>
    </source>
</evidence>
<proteinExistence type="inferred from homology"/>
<feature type="transmembrane region" description="Helical" evidence="7">
    <location>
        <begin position="201"/>
        <end position="226"/>
    </location>
</feature>
<keyword evidence="5 7" id="KW-1133">Transmembrane helix</keyword>
<dbReference type="SUPFAM" id="SSF161098">
    <property type="entry name" value="MetI-like"/>
    <property type="match status" value="1"/>
</dbReference>